<accession>A0A5C3QQ40</accession>
<protein>
    <submittedName>
        <fullName evidence="1">Uncharacterized protein</fullName>
    </submittedName>
</protein>
<evidence type="ECO:0000313" key="2">
    <source>
        <dbReference type="Proteomes" id="UP000305067"/>
    </source>
</evidence>
<sequence length="61" mass="7174">MLVFPHGEWLGQLHPEHAPKILEEILNAPRKPLQFTGKRICQEHWRGRLGLDKQEQLNLLL</sequence>
<dbReference type="EMBL" id="ML178820">
    <property type="protein sequence ID" value="TFL03677.1"/>
    <property type="molecule type" value="Genomic_DNA"/>
</dbReference>
<dbReference type="AlphaFoldDB" id="A0A5C3QQ40"/>
<organism evidence="1 2">
    <name type="scientific">Pterulicium gracile</name>
    <dbReference type="NCBI Taxonomy" id="1884261"/>
    <lineage>
        <taxon>Eukaryota</taxon>
        <taxon>Fungi</taxon>
        <taxon>Dikarya</taxon>
        <taxon>Basidiomycota</taxon>
        <taxon>Agaricomycotina</taxon>
        <taxon>Agaricomycetes</taxon>
        <taxon>Agaricomycetidae</taxon>
        <taxon>Agaricales</taxon>
        <taxon>Pleurotineae</taxon>
        <taxon>Pterulaceae</taxon>
        <taxon>Pterulicium</taxon>
    </lineage>
</organism>
<dbReference type="STRING" id="1884261.A0A5C3QQ40"/>
<name>A0A5C3QQ40_9AGAR</name>
<proteinExistence type="predicted"/>
<dbReference type="Proteomes" id="UP000305067">
    <property type="component" value="Unassembled WGS sequence"/>
</dbReference>
<evidence type="ECO:0000313" key="1">
    <source>
        <dbReference type="EMBL" id="TFL03677.1"/>
    </source>
</evidence>
<gene>
    <name evidence="1" type="ORF">BDV98DRAFT_564613</name>
</gene>
<dbReference type="CDD" id="cd02980">
    <property type="entry name" value="TRX_Fd_family"/>
    <property type="match status" value="1"/>
</dbReference>
<dbReference type="OrthoDB" id="10253744at2759"/>
<reference evidence="1 2" key="1">
    <citation type="journal article" date="2019" name="Nat. Ecol. Evol.">
        <title>Megaphylogeny resolves global patterns of mushroom evolution.</title>
        <authorList>
            <person name="Varga T."/>
            <person name="Krizsan K."/>
            <person name="Foldi C."/>
            <person name="Dima B."/>
            <person name="Sanchez-Garcia M."/>
            <person name="Sanchez-Ramirez S."/>
            <person name="Szollosi G.J."/>
            <person name="Szarkandi J.G."/>
            <person name="Papp V."/>
            <person name="Albert L."/>
            <person name="Andreopoulos W."/>
            <person name="Angelini C."/>
            <person name="Antonin V."/>
            <person name="Barry K.W."/>
            <person name="Bougher N.L."/>
            <person name="Buchanan P."/>
            <person name="Buyck B."/>
            <person name="Bense V."/>
            <person name="Catcheside P."/>
            <person name="Chovatia M."/>
            <person name="Cooper J."/>
            <person name="Damon W."/>
            <person name="Desjardin D."/>
            <person name="Finy P."/>
            <person name="Geml J."/>
            <person name="Haridas S."/>
            <person name="Hughes K."/>
            <person name="Justo A."/>
            <person name="Karasinski D."/>
            <person name="Kautmanova I."/>
            <person name="Kiss B."/>
            <person name="Kocsube S."/>
            <person name="Kotiranta H."/>
            <person name="LaButti K.M."/>
            <person name="Lechner B.E."/>
            <person name="Liimatainen K."/>
            <person name="Lipzen A."/>
            <person name="Lukacs Z."/>
            <person name="Mihaltcheva S."/>
            <person name="Morgado L.N."/>
            <person name="Niskanen T."/>
            <person name="Noordeloos M.E."/>
            <person name="Ohm R.A."/>
            <person name="Ortiz-Santana B."/>
            <person name="Ovrebo C."/>
            <person name="Racz N."/>
            <person name="Riley R."/>
            <person name="Savchenko A."/>
            <person name="Shiryaev A."/>
            <person name="Soop K."/>
            <person name="Spirin V."/>
            <person name="Szebenyi C."/>
            <person name="Tomsovsky M."/>
            <person name="Tulloss R.E."/>
            <person name="Uehling J."/>
            <person name="Grigoriev I.V."/>
            <person name="Vagvolgyi C."/>
            <person name="Papp T."/>
            <person name="Martin F.M."/>
            <person name="Miettinen O."/>
            <person name="Hibbett D.S."/>
            <person name="Nagy L.G."/>
        </authorList>
    </citation>
    <scope>NUCLEOTIDE SEQUENCE [LARGE SCALE GENOMIC DNA]</scope>
    <source>
        <strain evidence="1 2">CBS 309.79</strain>
    </source>
</reference>
<keyword evidence="2" id="KW-1185">Reference proteome</keyword>